<feature type="binding site" evidence="10">
    <location>
        <position position="417"/>
    </location>
    <ligand>
        <name>ATP</name>
        <dbReference type="ChEBI" id="CHEBI:30616"/>
    </ligand>
</feature>
<dbReference type="SUPFAM" id="SSF56112">
    <property type="entry name" value="Protein kinase-like (PK-like)"/>
    <property type="match status" value="1"/>
</dbReference>
<dbReference type="PANTHER" id="PTHR24353">
    <property type="entry name" value="CYCLIC NUCLEOTIDE-DEPENDENT PROTEIN KINASE"/>
    <property type="match status" value="1"/>
</dbReference>
<dbReference type="PANTHER" id="PTHR24353:SF147">
    <property type="entry name" value="CGMP-DEPENDENT SERINE_THREONIN PROTEIN KINASE-RELATED"/>
    <property type="match status" value="1"/>
</dbReference>
<dbReference type="PROSITE" id="PS50011">
    <property type="entry name" value="PROTEIN_KINASE_DOM"/>
    <property type="match status" value="1"/>
</dbReference>
<dbReference type="InParanoid" id="E4WQ52"/>
<evidence type="ECO:0000256" key="10">
    <source>
        <dbReference type="PIRSR" id="PIRSR000559-2"/>
    </source>
</evidence>
<evidence type="ECO:0000259" key="15">
    <source>
        <dbReference type="PROSITE" id="PS50042"/>
    </source>
</evidence>
<keyword evidence="6 8" id="KW-0067">ATP-binding</keyword>
<dbReference type="Pfam" id="PF00027">
    <property type="entry name" value="cNMP_binding"/>
    <property type="match status" value="2"/>
</dbReference>
<dbReference type="SMART" id="SM00220">
    <property type="entry name" value="S_TKc"/>
    <property type="match status" value="1"/>
</dbReference>
<organism evidence="16">
    <name type="scientific">Oikopleura dioica</name>
    <name type="common">Tunicate</name>
    <dbReference type="NCBI Taxonomy" id="34765"/>
    <lineage>
        <taxon>Eukaryota</taxon>
        <taxon>Metazoa</taxon>
        <taxon>Chordata</taxon>
        <taxon>Tunicata</taxon>
        <taxon>Appendicularia</taxon>
        <taxon>Copelata</taxon>
        <taxon>Oikopleuridae</taxon>
        <taxon>Oikopleura</taxon>
    </lineage>
</organism>
<comment type="catalytic activity">
    <reaction evidence="8">
        <text>L-threonyl-[protein] + ATP = O-phospho-L-threonyl-[protein] + ADP + H(+)</text>
        <dbReference type="Rhea" id="RHEA:46608"/>
        <dbReference type="Rhea" id="RHEA-COMP:11060"/>
        <dbReference type="Rhea" id="RHEA-COMP:11605"/>
        <dbReference type="ChEBI" id="CHEBI:15378"/>
        <dbReference type="ChEBI" id="CHEBI:30013"/>
        <dbReference type="ChEBI" id="CHEBI:30616"/>
        <dbReference type="ChEBI" id="CHEBI:61977"/>
        <dbReference type="ChEBI" id="CHEBI:456216"/>
        <dbReference type="EC" id="2.7.11.12"/>
    </reaction>
</comment>
<keyword evidence="4 8" id="KW-0547">Nucleotide-binding</keyword>
<keyword evidence="12" id="KW-0175">Coiled coil</keyword>
<evidence type="ECO:0000256" key="9">
    <source>
        <dbReference type="PIRSR" id="PIRSR000559-1"/>
    </source>
</evidence>
<dbReference type="Gene3D" id="3.30.200.20">
    <property type="entry name" value="Phosphorylase Kinase, domain 1"/>
    <property type="match status" value="1"/>
</dbReference>
<dbReference type="Proteomes" id="UP000001307">
    <property type="component" value="Unassembled WGS sequence"/>
</dbReference>
<dbReference type="InterPro" id="IPR000595">
    <property type="entry name" value="cNMP-bd_dom"/>
</dbReference>
<feature type="coiled-coil region" evidence="12">
    <location>
        <begin position="26"/>
        <end position="53"/>
    </location>
</feature>
<dbReference type="OrthoDB" id="10289708at2759"/>
<evidence type="ECO:0000256" key="12">
    <source>
        <dbReference type="SAM" id="Coils"/>
    </source>
</evidence>
<dbReference type="InterPro" id="IPR017441">
    <property type="entry name" value="Protein_kinase_ATP_BS"/>
</dbReference>
<dbReference type="EC" id="2.7.11.12" evidence="8"/>
<dbReference type="Gene3D" id="2.60.120.10">
    <property type="entry name" value="Jelly Rolls"/>
    <property type="match status" value="2"/>
</dbReference>
<dbReference type="AlphaFoldDB" id="E4WQ52"/>
<keyword evidence="17" id="KW-1185">Reference proteome</keyword>
<evidence type="ECO:0000259" key="14">
    <source>
        <dbReference type="PROSITE" id="PS50011"/>
    </source>
</evidence>
<evidence type="ECO:0000313" key="17">
    <source>
        <dbReference type="Proteomes" id="UP000001307"/>
    </source>
</evidence>
<feature type="region of interest" description="Disordered" evidence="13">
    <location>
        <begin position="61"/>
        <end position="89"/>
    </location>
</feature>
<accession>E4WQ52</accession>
<feature type="domain" description="Cyclic nucleotide-binding" evidence="15">
    <location>
        <begin position="112"/>
        <end position="214"/>
    </location>
</feature>
<dbReference type="PROSITE" id="PS00888">
    <property type="entry name" value="CNMP_BINDING_1"/>
    <property type="match status" value="1"/>
</dbReference>
<proteinExistence type="inferred from homology"/>
<dbReference type="InterPro" id="IPR018490">
    <property type="entry name" value="cNMP-bd_dom_sf"/>
</dbReference>
<dbReference type="PROSITE" id="PS50042">
    <property type="entry name" value="CNMP_BINDING_3"/>
    <property type="match status" value="2"/>
</dbReference>
<feature type="compositionally biased region" description="Polar residues" evidence="13">
    <location>
        <begin position="699"/>
        <end position="709"/>
    </location>
</feature>
<dbReference type="PROSITE" id="PS00108">
    <property type="entry name" value="PROTEIN_KINASE_ST"/>
    <property type="match status" value="1"/>
</dbReference>
<feature type="domain" description="Protein kinase" evidence="14">
    <location>
        <begin position="387"/>
        <end position="647"/>
    </location>
</feature>
<feature type="active site" description="Proton acceptor" evidence="9">
    <location>
        <position position="511"/>
    </location>
</feature>
<evidence type="ECO:0000256" key="5">
    <source>
        <dbReference type="ARBA" id="ARBA00022777"/>
    </source>
</evidence>
<evidence type="ECO:0000256" key="13">
    <source>
        <dbReference type="SAM" id="MobiDB-lite"/>
    </source>
</evidence>
<dbReference type="SUPFAM" id="SSF51206">
    <property type="entry name" value="cAMP-binding domain-like"/>
    <property type="match status" value="2"/>
</dbReference>
<comment type="similarity">
    <text evidence="8">Belongs to the protein kinase superfamily. AGC Ser/Thr protein kinase family. cGMP subfamily.</text>
</comment>
<dbReference type="PROSITE" id="PS00889">
    <property type="entry name" value="CNMP_BINDING_2"/>
    <property type="match status" value="1"/>
</dbReference>
<feature type="binding site" evidence="11">
    <location>
        <position position="426"/>
    </location>
    <ligand>
        <name>ATP</name>
        <dbReference type="ChEBI" id="CHEBI:30616"/>
    </ligand>
</feature>
<evidence type="ECO:0000256" key="7">
    <source>
        <dbReference type="ARBA" id="ARBA00022992"/>
    </source>
</evidence>
<evidence type="ECO:0000256" key="3">
    <source>
        <dbReference type="ARBA" id="ARBA00022679"/>
    </source>
</evidence>
<dbReference type="GO" id="GO:0005524">
    <property type="term" value="F:ATP binding"/>
    <property type="evidence" value="ECO:0007669"/>
    <property type="project" value="UniProtKB-UniRule"/>
</dbReference>
<keyword evidence="5 8" id="KW-0418">Kinase</keyword>
<evidence type="ECO:0000313" key="16">
    <source>
        <dbReference type="EMBL" id="CBY20845.1"/>
    </source>
</evidence>
<keyword evidence="7 8" id="KW-0142">cGMP-binding</keyword>
<dbReference type="EMBL" id="FN653015">
    <property type="protein sequence ID" value="CBY20845.1"/>
    <property type="molecule type" value="Genomic_DNA"/>
</dbReference>
<evidence type="ECO:0000256" key="1">
    <source>
        <dbReference type="ARBA" id="ARBA00022527"/>
    </source>
</evidence>
<sequence length="709" mass="79630">MEFLEEFLQKLGEVFPEKSKELKSSVEIIKTAITNLETTVKKLKEENQELKAGNGLSIKKAIPSGNRNQNETIRNPIYGERGSGPIESPRHIVNKSENDIVQIRLALKNDIVMKKLSKAQMDAVIDAFQEKTIEENTLIIDAQVKKKDEMFIIKEGLAAVLKPIGMEMFGSLGGIRPAEKLLRPGDLFGEIAVFYNVARTASVRAKTKMTVWYIKHDFKRVLATIGTASLQEKIEYVSKITHFGTFSKLELKKVAACLSEQFFADGSQIIRQGDIGHSFYVIKSGSVKVSRKGHSSTAHNGVYLATLEQFKYFGDISLLSNTNRNADVVAASDVTCYVLNKALFVNLIGSIERHRAQAPSRERVLSLTIVNDVYNKQIATHFKLGEMVVIKRLGKGGYGTVHLVSTPETKSIHLALKMISKYTIVKNHQEKYILRERDILSTLHCKFISKLYTTFKDLHFVYFLTDAYLGGSLFDLLVARGPLDEAVAKFYAADITLALEYLHLKNIVHRDLKPENLMINHENGHLVLVDFGMAKIVEEKTWTFCGTPEYIAPEIILNSGHDIAVDYWSLGVVIYEMLSCSTPFRDSTAKVGIDLAPFVFQCSKTGQRREVTESGMSLIKSLCKRSPTSRLGYQSNGIDGIRKHKWFKEVDWNAVLDQRISGPLLIKFEPGEVQCDLNSKRLNELRLDQKTVDGKPVPTENSGWDRSLG</sequence>
<evidence type="ECO:0000256" key="11">
    <source>
        <dbReference type="PROSITE-ProRule" id="PRU10141"/>
    </source>
</evidence>
<dbReference type="InterPro" id="IPR018488">
    <property type="entry name" value="cNMP-bd_CS"/>
</dbReference>
<feature type="binding site" evidence="10">
    <location>
        <begin position="393"/>
        <end position="401"/>
    </location>
    <ligand>
        <name>ATP</name>
        <dbReference type="ChEBI" id="CHEBI:30616"/>
    </ligand>
</feature>
<dbReference type="InterPro" id="IPR000719">
    <property type="entry name" value="Prot_kinase_dom"/>
</dbReference>
<evidence type="ECO:0000256" key="2">
    <source>
        <dbReference type="ARBA" id="ARBA00022535"/>
    </source>
</evidence>
<feature type="domain" description="Cyclic nucleotide-binding" evidence="15">
    <location>
        <begin position="242"/>
        <end position="349"/>
    </location>
</feature>
<dbReference type="GO" id="GO:0030553">
    <property type="term" value="F:cGMP binding"/>
    <property type="evidence" value="ECO:0007669"/>
    <property type="project" value="UniProtKB-KW"/>
</dbReference>
<dbReference type="PIRSF" id="PIRSF000559">
    <property type="entry name" value="cGMP-dep_kinase"/>
    <property type="match status" value="1"/>
</dbReference>
<evidence type="ECO:0000256" key="8">
    <source>
        <dbReference type="PIRNR" id="PIRNR000559"/>
    </source>
</evidence>
<dbReference type="InterPro" id="IPR008271">
    <property type="entry name" value="Ser/Thr_kinase_AS"/>
</dbReference>
<evidence type="ECO:0000256" key="6">
    <source>
        <dbReference type="ARBA" id="ARBA00022840"/>
    </source>
</evidence>
<name>E4WQ52_OIKDI</name>
<dbReference type="GO" id="GO:0004692">
    <property type="term" value="F:cGMP-dependent protein kinase activity"/>
    <property type="evidence" value="ECO:0007669"/>
    <property type="project" value="UniProtKB-EC"/>
</dbReference>
<reference evidence="16" key="1">
    <citation type="journal article" date="2010" name="Science">
        <title>Plasticity of animal genome architecture unmasked by rapid evolution of a pelagic tunicate.</title>
        <authorList>
            <person name="Denoeud F."/>
            <person name="Henriet S."/>
            <person name="Mungpakdee S."/>
            <person name="Aury J.M."/>
            <person name="Da Silva C."/>
            <person name="Brinkmann H."/>
            <person name="Mikhaleva J."/>
            <person name="Olsen L.C."/>
            <person name="Jubin C."/>
            <person name="Canestro C."/>
            <person name="Bouquet J.M."/>
            <person name="Danks G."/>
            <person name="Poulain J."/>
            <person name="Campsteijn C."/>
            <person name="Adamski M."/>
            <person name="Cross I."/>
            <person name="Yadetie F."/>
            <person name="Muffato M."/>
            <person name="Louis A."/>
            <person name="Butcher S."/>
            <person name="Tsagkogeorga G."/>
            <person name="Konrad A."/>
            <person name="Singh S."/>
            <person name="Jensen M.F."/>
            <person name="Cong E.H."/>
            <person name="Eikeseth-Otteraa H."/>
            <person name="Noel B."/>
            <person name="Anthouard V."/>
            <person name="Porcel B.M."/>
            <person name="Kachouri-Lafond R."/>
            <person name="Nishino A."/>
            <person name="Ugolini M."/>
            <person name="Chourrout P."/>
            <person name="Nishida H."/>
            <person name="Aasland R."/>
            <person name="Huzurbazar S."/>
            <person name="Westhof E."/>
            <person name="Delsuc F."/>
            <person name="Lehrach H."/>
            <person name="Reinhardt R."/>
            <person name="Weissenbach J."/>
            <person name="Roy S.W."/>
            <person name="Artiguenave F."/>
            <person name="Postlethwait J.H."/>
            <person name="Manak J.R."/>
            <person name="Thompson E.M."/>
            <person name="Jaillon O."/>
            <person name="Du Pasquier L."/>
            <person name="Boudinot P."/>
            <person name="Liberles D.A."/>
            <person name="Volff J.N."/>
            <person name="Philippe H."/>
            <person name="Lenhard B."/>
            <person name="Roest Crollius H."/>
            <person name="Wincker P."/>
            <person name="Chourrout D."/>
        </authorList>
    </citation>
    <scope>NUCLEOTIDE SEQUENCE [LARGE SCALE GENOMIC DNA]</scope>
</reference>
<keyword evidence="3 8" id="KW-0808">Transferase</keyword>
<evidence type="ECO:0000256" key="4">
    <source>
        <dbReference type="ARBA" id="ARBA00022741"/>
    </source>
</evidence>
<dbReference type="PROSITE" id="PS00107">
    <property type="entry name" value="PROTEIN_KINASE_ATP"/>
    <property type="match status" value="1"/>
</dbReference>
<gene>
    <name evidence="16" type="ORF">GSOID_T00000851001</name>
</gene>
<dbReference type="Gene3D" id="1.10.510.10">
    <property type="entry name" value="Transferase(Phosphotransferase) domain 1"/>
    <property type="match status" value="1"/>
</dbReference>
<dbReference type="Pfam" id="PF00069">
    <property type="entry name" value="Pkinase"/>
    <property type="match status" value="1"/>
</dbReference>
<keyword evidence="1 8" id="KW-0723">Serine/threonine-protein kinase</keyword>
<dbReference type="InterPro" id="IPR014710">
    <property type="entry name" value="RmlC-like_jellyroll"/>
</dbReference>
<keyword evidence="2 8" id="KW-0140">cGMP</keyword>
<dbReference type="SMART" id="SM00100">
    <property type="entry name" value="cNMP"/>
    <property type="match status" value="2"/>
</dbReference>
<protein>
    <recommendedName>
        <fullName evidence="8">cGMP-dependent protein kinase</fullName>
        <ecNumber evidence="8">2.7.11.12</ecNumber>
    </recommendedName>
</protein>
<feature type="region of interest" description="Disordered" evidence="13">
    <location>
        <begin position="689"/>
        <end position="709"/>
    </location>
</feature>
<dbReference type="InterPro" id="IPR002374">
    <property type="entry name" value="cGMP_dep_kinase"/>
</dbReference>
<dbReference type="CDD" id="cd00038">
    <property type="entry name" value="CAP_ED"/>
    <property type="match status" value="2"/>
</dbReference>
<dbReference type="InterPro" id="IPR011009">
    <property type="entry name" value="Kinase-like_dom_sf"/>
</dbReference>
<dbReference type="PRINTS" id="PR00103">
    <property type="entry name" value="CAMPKINASE"/>
</dbReference>